<proteinExistence type="predicted"/>
<dbReference type="InterPro" id="IPR009100">
    <property type="entry name" value="AcylCoA_DH/oxidase_NM_dom_sf"/>
</dbReference>
<dbReference type="OrthoDB" id="3536625at2"/>
<sequence>MAGPAVPSRDDTEVLTETTRVADELLRPRADETARKGVPRGHLDALAAAGALGLATRAPALLRQATEIISAADGATWFVYAQHHQPVRAVAASDNQALRDRWLTPLLTGRTLSGHAISHLARPGPPAITATPGTGGGWALNGRIAWLTSWGLADVVLVGAIAPDDRVLFVLLPAEDLDSPQAVHRHALWSMHATHAVAIDLNDVPVGRDQVVSMPQHTDWLRTYLNHNANTHPAVFGSLRATTQFLGRHETFKAWADSAKLRADQLRARAYTLIDTQPPGEAVDERLATRAAAVDLALRTAAACIAAAGARSMSSDTTAARLMAEASFHLVHGQTPQAKDAYAQLAGVRCPLTHCPHTRPAPT</sequence>
<organism evidence="1 2">
    <name type="scientific">Streptomyces cellostaticus</name>
    <dbReference type="NCBI Taxonomy" id="67285"/>
    <lineage>
        <taxon>Bacteria</taxon>
        <taxon>Bacillati</taxon>
        <taxon>Actinomycetota</taxon>
        <taxon>Actinomycetes</taxon>
        <taxon>Kitasatosporales</taxon>
        <taxon>Streptomycetaceae</taxon>
        <taxon>Streptomyces</taxon>
    </lineage>
</organism>
<dbReference type="Gene3D" id="2.40.110.10">
    <property type="entry name" value="Butyryl-CoA Dehydrogenase, subunit A, domain 2"/>
    <property type="match status" value="1"/>
</dbReference>
<comment type="caution">
    <text evidence="1">The sequence shown here is derived from an EMBL/GenBank/DDBJ whole genome shotgun (WGS) entry which is preliminary data.</text>
</comment>
<dbReference type="RefSeq" id="WP_066995251.1">
    <property type="nucleotide sequence ID" value="NZ_BNDU01000006.1"/>
</dbReference>
<gene>
    <name evidence="1" type="ORF">AQI88_09800</name>
</gene>
<accession>A0A124HD85</accession>
<dbReference type="GO" id="GO:0016627">
    <property type="term" value="F:oxidoreductase activity, acting on the CH-CH group of donors"/>
    <property type="evidence" value="ECO:0007669"/>
    <property type="project" value="InterPro"/>
</dbReference>
<dbReference type="InterPro" id="IPR037069">
    <property type="entry name" value="AcylCoA_DH/ox_N_sf"/>
</dbReference>
<dbReference type="InterPro" id="IPR046373">
    <property type="entry name" value="Acyl-CoA_Oxase/DH_mid-dom_sf"/>
</dbReference>
<dbReference type="STRING" id="67285.AQI88_09800"/>
<dbReference type="Proteomes" id="UP000054241">
    <property type="component" value="Unassembled WGS sequence"/>
</dbReference>
<evidence type="ECO:0000313" key="2">
    <source>
        <dbReference type="Proteomes" id="UP000054241"/>
    </source>
</evidence>
<dbReference type="EMBL" id="LMWL01000015">
    <property type="protein sequence ID" value="KUM96783.1"/>
    <property type="molecule type" value="Genomic_DNA"/>
</dbReference>
<evidence type="ECO:0008006" key="3">
    <source>
        <dbReference type="Google" id="ProtNLM"/>
    </source>
</evidence>
<keyword evidence="2" id="KW-1185">Reference proteome</keyword>
<dbReference type="SUPFAM" id="SSF56645">
    <property type="entry name" value="Acyl-CoA dehydrogenase NM domain-like"/>
    <property type="match status" value="1"/>
</dbReference>
<evidence type="ECO:0000313" key="1">
    <source>
        <dbReference type="EMBL" id="KUM96783.1"/>
    </source>
</evidence>
<dbReference type="GO" id="GO:0050660">
    <property type="term" value="F:flavin adenine dinucleotide binding"/>
    <property type="evidence" value="ECO:0007669"/>
    <property type="project" value="InterPro"/>
</dbReference>
<protein>
    <recommendedName>
        <fullName evidence="3">Acyl-CoA dehydrogenase</fullName>
    </recommendedName>
</protein>
<dbReference type="Gene3D" id="1.10.540.10">
    <property type="entry name" value="Acyl-CoA dehydrogenase/oxidase, N-terminal domain"/>
    <property type="match status" value="1"/>
</dbReference>
<reference evidence="1 2" key="1">
    <citation type="submission" date="2015-10" db="EMBL/GenBank/DDBJ databases">
        <title>Draft genome sequence of Streptomyces cellostaticus DSM 40189, type strain for the species Streptomyces cellostaticus.</title>
        <authorList>
            <person name="Ruckert C."/>
            <person name="Winkler A."/>
            <person name="Kalinowski J."/>
            <person name="Kampfer P."/>
            <person name="Glaeser S."/>
        </authorList>
    </citation>
    <scope>NUCLEOTIDE SEQUENCE [LARGE SCALE GENOMIC DNA]</scope>
    <source>
        <strain evidence="1 2">DSM 40189</strain>
    </source>
</reference>
<name>A0A124HD85_9ACTN</name>
<dbReference type="AlphaFoldDB" id="A0A124HD85"/>